<dbReference type="Proteomes" id="UP001465153">
    <property type="component" value="Unassembled WGS sequence"/>
</dbReference>
<feature type="domain" description="ATPase AAA-3" evidence="1">
    <location>
        <begin position="35"/>
        <end position="165"/>
    </location>
</feature>
<reference evidence="3 4" key="1">
    <citation type="submission" date="2024-04" db="EMBL/GenBank/DDBJ databases">
        <title>Draft genome sequence of Sessilibacter corallicola NBRC 116591.</title>
        <authorList>
            <person name="Miyakawa T."/>
            <person name="Kusuya Y."/>
            <person name="Miura T."/>
        </authorList>
    </citation>
    <scope>NUCLEOTIDE SEQUENCE [LARGE SCALE GENOMIC DNA]</scope>
    <source>
        <strain evidence="3 4">KU-00831-HH</strain>
    </source>
</reference>
<comment type="caution">
    <text evidence="3">The sequence shown here is derived from an EMBL/GenBank/DDBJ whole genome shotgun (WGS) entry which is preliminary data.</text>
</comment>
<dbReference type="Pfam" id="PF17863">
    <property type="entry name" value="AAA_lid_2"/>
    <property type="match status" value="1"/>
</dbReference>
<dbReference type="Gene3D" id="3.40.50.300">
    <property type="entry name" value="P-loop containing nucleotide triphosphate hydrolases"/>
    <property type="match status" value="1"/>
</dbReference>
<dbReference type="InterPro" id="IPR011703">
    <property type="entry name" value="ATPase_AAA-3"/>
</dbReference>
<feature type="domain" description="ChlI/MoxR AAA lid" evidence="2">
    <location>
        <begin position="229"/>
        <end position="297"/>
    </location>
</feature>
<name>A0ABQ0AAK8_9GAMM</name>
<sequence length="302" mass="33685">MQDTVSQLRSALNRIIVGKEEHIELLLCCLFSGGHLLLEDRPGTGKTLLSSALAVLTGLDYKRIQCTNDMMPSDVLGTRVYDLKSQEFHMHKGPVFCQLLHTDEINRATPKTQSALLEAMAEHQVTIDGDTFHLPNPFFVVATQNPSTHQGTFPLPEAQLDRFTLRLSLGYAEADSEAQILFGTNPKQQLQQETAVCNTDDILKIQQQVASVHVSETLCKYVQKLLQYTRDCGEFEDGLSTRAGQALIQTARAKAYLNQEDFVLPIHIQDVFDAVVSHRLVHKNYVANNTSSTNHILEKVAV</sequence>
<organism evidence="3 4">
    <name type="scientific">Sessilibacter corallicola</name>
    <dbReference type="NCBI Taxonomy" id="2904075"/>
    <lineage>
        <taxon>Bacteria</taxon>
        <taxon>Pseudomonadati</taxon>
        <taxon>Pseudomonadota</taxon>
        <taxon>Gammaproteobacteria</taxon>
        <taxon>Cellvibrionales</taxon>
        <taxon>Cellvibrionaceae</taxon>
        <taxon>Sessilibacter</taxon>
    </lineage>
</organism>
<dbReference type="SUPFAM" id="SSF52540">
    <property type="entry name" value="P-loop containing nucleoside triphosphate hydrolases"/>
    <property type="match status" value="1"/>
</dbReference>
<evidence type="ECO:0000259" key="2">
    <source>
        <dbReference type="Pfam" id="PF17863"/>
    </source>
</evidence>
<dbReference type="PIRSF" id="PIRSF002849">
    <property type="entry name" value="AAA_ATPase_chaperone_MoxR_prd"/>
    <property type="match status" value="1"/>
</dbReference>
<dbReference type="InterPro" id="IPR041628">
    <property type="entry name" value="ChlI/MoxR_AAA_lid"/>
</dbReference>
<dbReference type="InterPro" id="IPR027417">
    <property type="entry name" value="P-loop_NTPase"/>
</dbReference>
<dbReference type="PANTHER" id="PTHR42759:SF5">
    <property type="entry name" value="METHANOL DEHYDROGENASE REGULATOR"/>
    <property type="match status" value="1"/>
</dbReference>
<dbReference type="Gene3D" id="1.10.8.80">
    <property type="entry name" value="Magnesium chelatase subunit I, C-Terminal domain"/>
    <property type="match status" value="1"/>
</dbReference>
<gene>
    <name evidence="3" type="ORF">NBRC116591_24920</name>
</gene>
<dbReference type="Pfam" id="PF07726">
    <property type="entry name" value="AAA_3"/>
    <property type="match status" value="1"/>
</dbReference>
<evidence type="ECO:0000313" key="4">
    <source>
        <dbReference type="Proteomes" id="UP001465153"/>
    </source>
</evidence>
<dbReference type="RefSeq" id="WP_353303426.1">
    <property type="nucleotide sequence ID" value="NZ_BAABWN010000007.1"/>
</dbReference>
<keyword evidence="4" id="KW-1185">Reference proteome</keyword>
<evidence type="ECO:0000259" key="1">
    <source>
        <dbReference type="Pfam" id="PF07726"/>
    </source>
</evidence>
<accession>A0ABQ0AAK8</accession>
<proteinExistence type="predicted"/>
<evidence type="ECO:0000313" key="3">
    <source>
        <dbReference type="EMBL" id="GAA6168681.1"/>
    </source>
</evidence>
<dbReference type="PANTHER" id="PTHR42759">
    <property type="entry name" value="MOXR FAMILY PROTEIN"/>
    <property type="match status" value="1"/>
</dbReference>
<dbReference type="CDD" id="cd00009">
    <property type="entry name" value="AAA"/>
    <property type="match status" value="1"/>
</dbReference>
<dbReference type="EMBL" id="BAABWN010000007">
    <property type="protein sequence ID" value="GAA6168681.1"/>
    <property type="molecule type" value="Genomic_DNA"/>
</dbReference>
<dbReference type="InterPro" id="IPR050764">
    <property type="entry name" value="CbbQ/NirQ/NorQ/GpvN"/>
</dbReference>
<protein>
    <submittedName>
        <fullName evidence="3">MoxR family ATPase</fullName>
    </submittedName>
</protein>